<dbReference type="PANTHER" id="PTHR31917:SF147">
    <property type="entry name" value="AGENET DOMAIN-CONTAINING PROTEIN"/>
    <property type="match status" value="1"/>
</dbReference>
<evidence type="ECO:0000256" key="2">
    <source>
        <dbReference type="SAM" id="MobiDB-lite"/>
    </source>
</evidence>
<dbReference type="SMART" id="SM00743">
    <property type="entry name" value="Agenet"/>
    <property type="match status" value="3"/>
</dbReference>
<feature type="compositionally biased region" description="Basic residues" evidence="2">
    <location>
        <begin position="1020"/>
        <end position="1031"/>
    </location>
</feature>
<evidence type="ECO:0000256" key="1">
    <source>
        <dbReference type="SAM" id="Coils"/>
    </source>
</evidence>
<feature type="domain" description="Agenet" evidence="3">
    <location>
        <begin position="2"/>
        <end position="72"/>
    </location>
</feature>
<reference evidence="4" key="1">
    <citation type="journal article" date="2023" name="Plant J.">
        <title>The genome of the king protea, Protea cynaroides.</title>
        <authorList>
            <person name="Chang J."/>
            <person name="Duong T.A."/>
            <person name="Schoeman C."/>
            <person name="Ma X."/>
            <person name="Roodt D."/>
            <person name="Barker N."/>
            <person name="Li Z."/>
            <person name="Van de Peer Y."/>
            <person name="Mizrachi E."/>
        </authorList>
    </citation>
    <scope>NUCLEOTIDE SEQUENCE</scope>
    <source>
        <tissue evidence="4">Young leaves</tissue>
    </source>
</reference>
<dbReference type="OrthoDB" id="1184447at2759"/>
<dbReference type="InterPro" id="IPR008395">
    <property type="entry name" value="Agenet-like_dom"/>
</dbReference>
<evidence type="ECO:0000313" key="4">
    <source>
        <dbReference type="EMBL" id="KAJ4976512.1"/>
    </source>
</evidence>
<accession>A0A9Q0QYJ5</accession>
<evidence type="ECO:0000313" key="5">
    <source>
        <dbReference type="Proteomes" id="UP001141806"/>
    </source>
</evidence>
<keyword evidence="1" id="KW-0175">Coiled coil</keyword>
<evidence type="ECO:0000259" key="3">
    <source>
        <dbReference type="SMART" id="SM00743"/>
    </source>
</evidence>
<protein>
    <recommendedName>
        <fullName evidence="3">Agenet domain-containing protein</fullName>
    </recommendedName>
</protein>
<proteinExistence type="predicted"/>
<dbReference type="Proteomes" id="UP001141806">
    <property type="component" value="Unassembled WGS sequence"/>
</dbReference>
<dbReference type="Pfam" id="PF05641">
    <property type="entry name" value="Agenet"/>
    <property type="match status" value="2"/>
</dbReference>
<organism evidence="4 5">
    <name type="scientific">Protea cynaroides</name>
    <dbReference type="NCBI Taxonomy" id="273540"/>
    <lineage>
        <taxon>Eukaryota</taxon>
        <taxon>Viridiplantae</taxon>
        <taxon>Streptophyta</taxon>
        <taxon>Embryophyta</taxon>
        <taxon>Tracheophyta</taxon>
        <taxon>Spermatophyta</taxon>
        <taxon>Magnoliopsida</taxon>
        <taxon>Proteales</taxon>
        <taxon>Proteaceae</taxon>
        <taxon>Protea</taxon>
    </lineage>
</organism>
<dbReference type="PANTHER" id="PTHR31917">
    <property type="entry name" value="AGENET DOMAIN-CONTAINING PROTEIN-RELATED"/>
    <property type="match status" value="1"/>
</dbReference>
<feature type="coiled-coil region" evidence="1">
    <location>
        <begin position="1383"/>
        <end position="1453"/>
    </location>
</feature>
<dbReference type="InterPro" id="IPR014002">
    <property type="entry name" value="Agenet_dom_plant"/>
</dbReference>
<feature type="region of interest" description="Disordered" evidence="2">
    <location>
        <begin position="1003"/>
        <end position="1054"/>
    </location>
</feature>
<gene>
    <name evidence="4" type="ORF">NE237_001618</name>
</gene>
<dbReference type="EMBL" id="JAMYWD010000003">
    <property type="protein sequence ID" value="KAJ4976512.1"/>
    <property type="molecule type" value="Genomic_DNA"/>
</dbReference>
<comment type="caution">
    <text evidence="4">The sequence shown here is derived from an EMBL/GenBank/DDBJ whole genome shotgun (WGS) entry which is preliminary data.</text>
</comment>
<keyword evidence="5" id="KW-1185">Reference proteome</keyword>
<feature type="domain" description="Agenet" evidence="3">
    <location>
        <begin position="633"/>
        <end position="692"/>
    </location>
</feature>
<sequence>MMQFRVGDEVEVFFIKKSDFFIQEVSGWVLATILKVYGSAFAVETRTQLKKINRTKLFVRASRVRPQPPSQDELNFKGEIIHTDSPPPPLSVSFKVYHEYHRILEEGQMIEMRVFNDLWVHGKVWEVYYHGTIGTNNISYSVQAIDVDMFYRLKEYLVSRSEVRVRREWVDGEWVPPPHLPPLHLHHHHQQVDPSFKSRDSSPALRNGPSLEQWRTAALQRLGIGGEVEIFLDFTGGWKQATIEGFRGDQIKVKYDIWSWIKDCYDEINQFYDVSLVRPLPPVIEDKKITFNLHQEVEVYHSYSGDHLGDEGWYVGEVLEIYEEMFRNKILSYTISHPKLGMTNADTKDVRVRQEWVDDKWIQYMEKPLKQRKMEEPQLVGADVEVYSLYYRKWILGTILESIENQIVVIIETKLYGECEITKKLLVDESRVRPRLLAEKDNNLIYKENEAVEVFSENGRHWIKGEIWEIHDTRTNLFYFVKTGDCFQSVDAVSKSEVRTRREWREAKWSDSSSCVQCSSSRSSPELTREANALYKRMRPSLELVRGADALDKRMRSTISTVVRQRKFEYAQFYIGAMVEVLIVHRGGWEPGTILEIQENKIKVMHSWPMMEWFHDEERVRPKLQLMEEESHRIFQLHDEVEILKMKAWYVGRILEVLRREDELIYFVSHPTSAYVCITNNDEIRIHKEWRDGEWIQPFSDSSAEHHQMLKETNIEEPEFNVGVEVEVYSLKTHEWSSATILQPYRNHIEVDVLINRKKWIMHVDASRIRPPRPEMENDQKFNWGDFIEVRSGESWRKGEIWNIYSMYYEENNIIYTILQSKSCFLLTALKSEMRALWNWIDGKWILPSFGTSLQSDKKHTSEIPKCVASFSQQQSLQACKTIYNVEITDQHTRLGATTIKDEQHIVSFPTSEVETSSSIKKKPTRTKTDIAWKYCIVLDNPNGKRRILECIFCKQRYAGGGIYRMKEHLGGKEKGDARACPRVPEEVCNAIRRSLEKIPLGEKVKQRGYASKDNQQSKHNLHTSTKSHNKTGRDPLATENGHGTPISRNREEVAQDDATISCQEPMQVPTIQSSSSPHITYEKIITNDGIGEEGKECINSAIKEGNTKSSPTSNDVYSTLVDGWERSVEIISPIPDTVISLLPDTDHIAIVASQVNDEFMIDKIEEVIDVDIGQRDSQEKNKVIIEGKEHIFQRGSRGEFIPKYEASKVAIPTAKSSTDSIADHASLIEVEEFTHVNQHVDVQKYKIPTNVVAEITQENQQVDVERYKTPIDVVEEITQGNQQVDVQVSTNETSTFDLICSRYGDVFRNCIVVGENARRFFSGQMCEVVQQMQVTTYDNTSKDMIDKWYEICSDHKAVKIENQWLMSRIEQIKKEIDAKMDAEQLLSKRRKLDAECEQILSNRSKLDAEYEQLRKKLKSEYEQSGKKLDAEYEQLLSEREKLIEEVAIVNSNRKIEIDKSKVSYPSKSMIDDLL</sequence>
<feature type="domain" description="Agenet" evidence="3">
    <location>
        <begin position="444"/>
        <end position="506"/>
    </location>
</feature>
<name>A0A9Q0QYJ5_9MAGN</name>